<dbReference type="Proteomes" id="UP001418222">
    <property type="component" value="Unassembled WGS sequence"/>
</dbReference>
<keyword evidence="3" id="KW-1185">Reference proteome</keyword>
<sequence>MIEEMTALWANHKWDLVSLSFDHTPVGCKWVFIAKHNPDGMVDRLQARLVACRFTQQHDLEKALPNALTSAPSMWILGNAGMGALQLLLANKQHLQFQVDDVKEEEPAAADHDDAVVSEDK</sequence>
<dbReference type="EMBL" id="JBBWWQ010000010">
    <property type="protein sequence ID" value="KAK8936488.1"/>
    <property type="molecule type" value="Genomic_DNA"/>
</dbReference>
<evidence type="ECO:0000313" key="3">
    <source>
        <dbReference type="Proteomes" id="UP001418222"/>
    </source>
</evidence>
<reference evidence="2 3" key="1">
    <citation type="journal article" date="2022" name="Nat. Plants">
        <title>Genomes of leafy and leafless Platanthera orchids illuminate the evolution of mycoheterotrophy.</title>
        <authorList>
            <person name="Li M.H."/>
            <person name="Liu K.W."/>
            <person name="Li Z."/>
            <person name="Lu H.C."/>
            <person name="Ye Q.L."/>
            <person name="Zhang D."/>
            <person name="Wang J.Y."/>
            <person name="Li Y.F."/>
            <person name="Zhong Z.M."/>
            <person name="Liu X."/>
            <person name="Yu X."/>
            <person name="Liu D.K."/>
            <person name="Tu X.D."/>
            <person name="Liu B."/>
            <person name="Hao Y."/>
            <person name="Liao X.Y."/>
            <person name="Jiang Y.T."/>
            <person name="Sun W.H."/>
            <person name="Chen J."/>
            <person name="Chen Y.Q."/>
            <person name="Ai Y."/>
            <person name="Zhai J.W."/>
            <person name="Wu S.S."/>
            <person name="Zhou Z."/>
            <person name="Hsiao Y.Y."/>
            <person name="Wu W.L."/>
            <person name="Chen Y.Y."/>
            <person name="Lin Y.F."/>
            <person name="Hsu J.L."/>
            <person name="Li C.Y."/>
            <person name="Wang Z.W."/>
            <person name="Zhao X."/>
            <person name="Zhong W.Y."/>
            <person name="Ma X.K."/>
            <person name="Ma L."/>
            <person name="Huang J."/>
            <person name="Chen G.Z."/>
            <person name="Huang M.Z."/>
            <person name="Huang L."/>
            <person name="Peng D.H."/>
            <person name="Luo Y.B."/>
            <person name="Zou S.Q."/>
            <person name="Chen S.P."/>
            <person name="Lan S."/>
            <person name="Tsai W.C."/>
            <person name="Van de Peer Y."/>
            <person name="Liu Z.J."/>
        </authorList>
    </citation>
    <scope>NUCLEOTIDE SEQUENCE [LARGE SCALE GENOMIC DNA]</scope>
    <source>
        <strain evidence="2">Lor287</strain>
    </source>
</reference>
<accession>A0AAP0BE41</accession>
<evidence type="ECO:0000313" key="2">
    <source>
        <dbReference type="EMBL" id="KAK8936488.1"/>
    </source>
</evidence>
<feature type="compositionally biased region" description="Basic and acidic residues" evidence="1">
    <location>
        <begin position="105"/>
        <end position="121"/>
    </location>
</feature>
<evidence type="ECO:0000256" key="1">
    <source>
        <dbReference type="SAM" id="MobiDB-lite"/>
    </source>
</evidence>
<proteinExistence type="predicted"/>
<comment type="caution">
    <text evidence="2">The sequence shown here is derived from an EMBL/GenBank/DDBJ whole genome shotgun (WGS) entry which is preliminary data.</text>
</comment>
<feature type="region of interest" description="Disordered" evidence="1">
    <location>
        <begin position="102"/>
        <end position="121"/>
    </location>
</feature>
<protein>
    <submittedName>
        <fullName evidence="2">Uncharacterized protein</fullName>
    </submittedName>
</protein>
<gene>
    <name evidence="2" type="ORF">KSP39_PZI011741</name>
</gene>
<name>A0AAP0BE41_9ASPA</name>
<organism evidence="2 3">
    <name type="scientific">Platanthera zijinensis</name>
    <dbReference type="NCBI Taxonomy" id="2320716"/>
    <lineage>
        <taxon>Eukaryota</taxon>
        <taxon>Viridiplantae</taxon>
        <taxon>Streptophyta</taxon>
        <taxon>Embryophyta</taxon>
        <taxon>Tracheophyta</taxon>
        <taxon>Spermatophyta</taxon>
        <taxon>Magnoliopsida</taxon>
        <taxon>Liliopsida</taxon>
        <taxon>Asparagales</taxon>
        <taxon>Orchidaceae</taxon>
        <taxon>Orchidoideae</taxon>
        <taxon>Orchideae</taxon>
        <taxon>Orchidinae</taxon>
        <taxon>Platanthera</taxon>
    </lineage>
</organism>
<dbReference type="AlphaFoldDB" id="A0AAP0BE41"/>